<dbReference type="InterPro" id="IPR040372">
    <property type="entry name" value="YaeB-like"/>
</dbReference>
<keyword evidence="1" id="KW-0949">S-adenosyl-L-methionine</keyword>
<gene>
    <name evidence="6" type="primary">Aste57867_5231</name>
    <name evidence="5" type="ORF">As57867_005218</name>
    <name evidence="6" type="ORF">ASTE57867_5231</name>
</gene>
<dbReference type="InterPro" id="IPR036413">
    <property type="entry name" value="YaeB-like_sf"/>
</dbReference>
<keyword evidence="3" id="KW-1133">Transmembrane helix</keyword>
<dbReference type="EMBL" id="CAADRA010001579">
    <property type="protein sequence ID" value="VFT82304.1"/>
    <property type="molecule type" value="Genomic_DNA"/>
</dbReference>
<feature type="domain" description="TsaA-like" evidence="4">
    <location>
        <begin position="78"/>
        <end position="230"/>
    </location>
</feature>
<dbReference type="InterPro" id="IPR036414">
    <property type="entry name" value="YaeB_N_sf"/>
</dbReference>
<comment type="similarity">
    <text evidence="2">Belongs to the tRNA methyltransferase O family.</text>
</comment>
<sequence>MVSRAFAVGTTASFSVLTAAIVLWRYINAMRISLARAEEALKKKEQARLEERMGRTAAEKELRVVLESKLNVSAGYYVQPIATVRSCFSQCIGTPRQGLLAPLTRGRIVCHRNISPDTLDGLSEFSHVWITFVFHVNTNGKNARAHEGLRPDSHGHTFRAKISPPMLKKRMGIFATRTPHRPNPIGITLAKIDRVDMATKSLWISALDLVDGTPVLDLKPYVPMYDSLPDAGVPLWIQQSIGAESVVHVSAAARAQLEDSIHQVLAVDVRSQMQTAKMTQRRVNRLMFDNVMVEYAVEVDNSLHVNAILPREVSSKEGDDEEAIDERRQDV</sequence>
<feature type="transmembrane region" description="Helical" evidence="3">
    <location>
        <begin position="6"/>
        <end position="27"/>
    </location>
</feature>
<keyword evidence="3" id="KW-0472">Membrane</keyword>
<organism evidence="6 7">
    <name type="scientific">Aphanomyces stellatus</name>
    <dbReference type="NCBI Taxonomy" id="120398"/>
    <lineage>
        <taxon>Eukaryota</taxon>
        <taxon>Sar</taxon>
        <taxon>Stramenopiles</taxon>
        <taxon>Oomycota</taxon>
        <taxon>Saprolegniomycetes</taxon>
        <taxon>Saprolegniales</taxon>
        <taxon>Verrucalvaceae</taxon>
        <taxon>Aphanomyces</taxon>
    </lineage>
</organism>
<evidence type="ECO:0000256" key="2">
    <source>
        <dbReference type="ARBA" id="ARBA00033753"/>
    </source>
</evidence>
<dbReference type="AlphaFoldDB" id="A0A485KDZ9"/>
<dbReference type="NCBIfam" id="TIGR00104">
    <property type="entry name" value="tRNA_TsaA"/>
    <property type="match status" value="1"/>
</dbReference>
<reference evidence="6 7" key="1">
    <citation type="submission" date="2019-03" db="EMBL/GenBank/DDBJ databases">
        <authorList>
            <person name="Gaulin E."/>
            <person name="Dumas B."/>
        </authorList>
    </citation>
    <scope>NUCLEOTIDE SEQUENCE [LARGE SCALE GENOMIC DNA]</scope>
    <source>
        <strain evidence="6">CBS 568.67</strain>
    </source>
</reference>
<evidence type="ECO:0000256" key="3">
    <source>
        <dbReference type="SAM" id="Phobius"/>
    </source>
</evidence>
<protein>
    <submittedName>
        <fullName evidence="6">Aste57867_5231 protein</fullName>
    </submittedName>
</protein>
<name>A0A485KDZ9_9STRA</name>
<dbReference type="SUPFAM" id="SSF118196">
    <property type="entry name" value="YaeB-like"/>
    <property type="match status" value="1"/>
</dbReference>
<proteinExistence type="inferred from homology"/>
<dbReference type="InterPro" id="IPR023370">
    <property type="entry name" value="TrmO-like_N"/>
</dbReference>
<dbReference type="CDD" id="cd09281">
    <property type="entry name" value="UPF0066"/>
    <property type="match status" value="1"/>
</dbReference>
<dbReference type="PROSITE" id="PS51668">
    <property type="entry name" value="TSAA_2"/>
    <property type="match status" value="1"/>
</dbReference>
<reference evidence="5" key="2">
    <citation type="submission" date="2019-06" db="EMBL/GenBank/DDBJ databases">
        <title>Genomics analysis of Aphanomyces spp. identifies a new class of oomycete effector associated with host adaptation.</title>
        <authorList>
            <person name="Gaulin E."/>
        </authorList>
    </citation>
    <scope>NUCLEOTIDE SEQUENCE</scope>
    <source>
        <strain evidence="5">CBS 578.67</strain>
    </source>
</reference>
<dbReference type="Pfam" id="PF01980">
    <property type="entry name" value="TrmO_N"/>
    <property type="match status" value="1"/>
</dbReference>
<dbReference type="OrthoDB" id="4882at2759"/>
<dbReference type="PANTHER" id="PTHR12818:SF0">
    <property type="entry name" value="TRNA (ADENINE(37)-N6)-METHYLTRANSFERASE"/>
    <property type="match status" value="1"/>
</dbReference>
<dbReference type="Proteomes" id="UP000332933">
    <property type="component" value="Unassembled WGS sequence"/>
</dbReference>
<evidence type="ECO:0000259" key="4">
    <source>
        <dbReference type="PROSITE" id="PS51668"/>
    </source>
</evidence>
<keyword evidence="3" id="KW-0812">Transmembrane</keyword>
<keyword evidence="7" id="KW-1185">Reference proteome</keyword>
<dbReference type="Gene3D" id="2.40.30.70">
    <property type="entry name" value="YaeB-like"/>
    <property type="match status" value="1"/>
</dbReference>
<accession>A0A485KDZ9</accession>
<evidence type="ECO:0000313" key="5">
    <source>
        <dbReference type="EMBL" id="KAF0711537.1"/>
    </source>
</evidence>
<dbReference type="PANTHER" id="PTHR12818">
    <property type="entry name" value="TRNA (ADENINE(37)-N6)-METHYLTRANSFERASE"/>
    <property type="match status" value="1"/>
</dbReference>
<evidence type="ECO:0000313" key="6">
    <source>
        <dbReference type="EMBL" id="VFT82304.1"/>
    </source>
</evidence>
<evidence type="ECO:0000313" key="7">
    <source>
        <dbReference type="Proteomes" id="UP000332933"/>
    </source>
</evidence>
<dbReference type="EMBL" id="VJMH01001578">
    <property type="protein sequence ID" value="KAF0711537.1"/>
    <property type="molecule type" value="Genomic_DNA"/>
</dbReference>
<evidence type="ECO:0000256" key="1">
    <source>
        <dbReference type="ARBA" id="ARBA00022691"/>
    </source>
</evidence>